<evidence type="ECO:0000313" key="7">
    <source>
        <dbReference type="EMBL" id="VDS05400.1"/>
    </source>
</evidence>
<dbReference type="Gene3D" id="3.30.450.330">
    <property type="match status" value="1"/>
</dbReference>
<keyword evidence="3 4" id="KW-0472">Membrane</keyword>
<evidence type="ECO:0000259" key="6">
    <source>
        <dbReference type="Pfam" id="PF03717"/>
    </source>
</evidence>
<dbReference type="SUPFAM" id="SSF56519">
    <property type="entry name" value="Penicillin binding protein dimerisation domain"/>
    <property type="match status" value="1"/>
</dbReference>
<dbReference type="EMBL" id="UZWD01000031">
    <property type="protein sequence ID" value="VDS05400.1"/>
    <property type="molecule type" value="Genomic_DNA"/>
</dbReference>
<dbReference type="InterPro" id="IPR001460">
    <property type="entry name" value="PCN-bd_Tpept"/>
</dbReference>
<keyword evidence="2" id="KW-0378">Hydrolase</keyword>
<reference evidence="7 8" key="1">
    <citation type="submission" date="2018-12" db="EMBL/GenBank/DDBJ databases">
        <authorList>
            <person name="Criscuolo A."/>
        </authorList>
    </citation>
    <scope>NUCLEOTIDE SEQUENCE [LARGE SCALE GENOMIC DNA]</scope>
    <source>
        <strain evidence="7">ACIP1116281</strain>
    </source>
</reference>
<dbReference type="GO" id="GO:0071555">
    <property type="term" value="P:cell wall organization"/>
    <property type="evidence" value="ECO:0007669"/>
    <property type="project" value="TreeGrafter"/>
</dbReference>
<dbReference type="Pfam" id="PF03717">
    <property type="entry name" value="PBP_dimer"/>
    <property type="match status" value="1"/>
</dbReference>
<proteinExistence type="predicted"/>
<keyword evidence="4" id="KW-1133">Transmembrane helix</keyword>
<dbReference type="AlphaFoldDB" id="A0A3S4CEG7"/>
<accession>A0A3S4CEG7</accession>
<dbReference type="Pfam" id="PF00905">
    <property type="entry name" value="Transpeptidase"/>
    <property type="match status" value="1"/>
</dbReference>
<dbReference type="GO" id="GO:0005886">
    <property type="term" value="C:plasma membrane"/>
    <property type="evidence" value="ECO:0007669"/>
    <property type="project" value="TreeGrafter"/>
</dbReference>
<keyword evidence="2" id="KW-0645">Protease</keyword>
<keyword evidence="7" id="KW-0808">Transferase</keyword>
<dbReference type="GO" id="GO:0016757">
    <property type="term" value="F:glycosyltransferase activity"/>
    <property type="evidence" value="ECO:0007669"/>
    <property type="project" value="UniProtKB-KW"/>
</dbReference>
<protein>
    <submittedName>
        <fullName evidence="7">Peptidoglycan synthase FtsI</fullName>
        <ecNumber evidence="7">2.4.1.129</ecNumber>
    </submittedName>
</protein>
<keyword evidence="2" id="KW-0121">Carboxypeptidase</keyword>
<evidence type="ECO:0000256" key="2">
    <source>
        <dbReference type="ARBA" id="ARBA00022645"/>
    </source>
</evidence>
<dbReference type="InterPro" id="IPR050515">
    <property type="entry name" value="Beta-lactam/transpept"/>
</dbReference>
<dbReference type="EC" id="2.4.1.129" evidence="7"/>
<dbReference type="Gene3D" id="3.90.1310.10">
    <property type="entry name" value="Penicillin-binding protein 2a (Domain 2)"/>
    <property type="match status" value="1"/>
</dbReference>
<evidence type="ECO:0000256" key="1">
    <source>
        <dbReference type="ARBA" id="ARBA00004370"/>
    </source>
</evidence>
<dbReference type="PANTHER" id="PTHR30627">
    <property type="entry name" value="PEPTIDOGLYCAN D,D-TRANSPEPTIDASE"/>
    <property type="match status" value="1"/>
</dbReference>
<evidence type="ECO:0000259" key="5">
    <source>
        <dbReference type="Pfam" id="PF00905"/>
    </source>
</evidence>
<dbReference type="InterPro" id="IPR036138">
    <property type="entry name" value="PBP_dimer_sf"/>
</dbReference>
<comment type="subcellular location">
    <subcellularLocation>
        <location evidence="1">Membrane</location>
    </subcellularLocation>
</comment>
<keyword evidence="4" id="KW-0812">Transmembrane</keyword>
<dbReference type="GO" id="GO:0004180">
    <property type="term" value="F:carboxypeptidase activity"/>
    <property type="evidence" value="ECO:0007669"/>
    <property type="project" value="UniProtKB-KW"/>
</dbReference>
<dbReference type="OrthoDB" id="9789078at2"/>
<evidence type="ECO:0000256" key="3">
    <source>
        <dbReference type="ARBA" id="ARBA00023136"/>
    </source>
</evidence>
<gene>
    <name evidence="7" type="primary">ftsI</name>
    <name evidence="7" type="ORF">DEVEQU_02542</name>
</gene>
<sequence>MAIADHFAATIALDGARKQRGNLTQARIRWMILALVIGFGLVGARLVQLGMVVPDQTIEGQTRDAIQASRPPILDRNGLEMAVDIRVPSLYAEPRRIIDVEEAVQKLRTVLPNLDEKWLRNRLTGDKGFVWVQRELTPSIQEQVMRLGIPGIDFITESKRFYPGMNEAAHILGSTNVDNQGIAGIERRMDTESVALLQELGLARGNALTPVELSVDMRVQHIMHDQLVDAMTRYQAIAAAGVMVDIYTGEVIALASVPDFNPNEPATALVKDTFNRITAGIFEPGSTFKTVTFAGALDSGAVKLTDQFDARYGVRFGRFTIDDFHGKHRILSLSEVYKYSSNIGTIKIMQAMGKDNFRAFLSRMKFDQRVPFELPEMRVPSVPKDLSEVGAATASFGHGLSVSPLHLVTAYAAFANGGNYVPPTLYKRDIAEAEPLYERVVSPTTSEAMRYLMRLNALEGSGSQMNRAAQGYRVGGKTGTAEKVVDGRYSSSKVTNFFASAFPLDNPRYAMVIMIDEPKAENPQSGTTAGWNAGAVTGRIVQRAAPMLGVAPDFSEALDRDIVPPVLR</sequence>
<keyword evidence="7" id="KW-0328">Glycosyltransferase</keyword>
<feature type="transmembrane region" description="Helical" evidence="4">
    <location>
        <begin position="28"/>
        <end position="47"/>
    </location>
</feature>
<dbReference type="Proteomes" id="UP000268844">
    <property type="component" value="Unassembled WGS sequence"/>
</dbReference>
<evidence type="ECO:0000313" key="8">
    <source>
        <dbReference type="Proteomes" id="UP000268844"/>
    </source>
</evidence>
<dbReference type="GO" id="GO:0008658">
    <property type="term" value="F:penicillin binding"/>
    <property type="evidence" value="ECO:0007669"/>
    <property type="project" value="InterPro"/>
</dbReference>
<name>A0A3S4CEG7_9HYPH</name>
<dbReference type="RefSeq" id="WP_126150941.1">
    <property type="nucleotide sequence ID" value="NZ_JBHTMH010000001.1"/>
</dbReference>
<dbReference type="SUPFAM" id="SSF56601">
    <property type="entry name" value="beta-lactamase/transpeptidase-like"/>
    <property type="match status" value="1"/>
</dbReference>
<dbReference type="InterPro" id="IPR012338">
    <property type="entry name" value="Beta-lactam/transpept-like"/>
</dbReference>
<feature type="domain" description="Penicillin-binding protein dimerisation" evidence="6">
    <location>
        <begin position="66"/>
        <end position="178"/>
    </location>
</feature>
<dbReference type="InterPro" id="IPR005311">
    <property type="entry name" value="PBP_dimer"/>
</dbReference>
<dbReference type="PANTHER" id="PTHR30627:SF1">
    <property type="entry name" value="PEPTIDOGLYCAN D,D-TRANSPEPTIDASE FTSI"/>
    <property type="match status" value="1"/>
</dbReference>
<keyword evidence="8" id="KW-1185">Reference proteome</keyword>
<dbReference type="Gene3D" id="3.40.710.10">
    <property type="entry name" value="DD-peptidase/beta-lactamase superfamily"/>
    <property type="match status" value="1"/>
</dbReference>
<organism evidence="7 8">
    <name type="scientific">Devosia equisanguinis</name>
    <dbReference type="NCBI Taxonomy" id="2490941"/>
    <lineage>
        <taxon>Bacteria</taxon>
        <taxon>Pseudomonadati</taxon>
        <taxon>Pseudomonadota</taxon>
        <taxon>Alphaproteobacteria</taxon>
        <taxon>Hyphomicrobiales</taxon>
        <taxon>Devosiaceae</taxon>
        <taxon>Devosia</taxon>
    </lineage>
</organism>
<feature type="domain" description="Penicillin-binding protein transpeptidase" evidence="5">
    <location>
        <begin position="241"/>
        <end position="523"/>
    </location>
</feature>
<evidence type="ECO:0000256" key="4">
    <source>
        <dbReference type="SAM" id="Phobius"/>
    </source>
</evidence>